<evidence type="ECO:0000313" key="1">
    <source>
        <dbReference type="EMBL" id="WFM82645.1"/>
    </source>
</evidence>
<name>A0ABY8FVU7_9ACTO</name>
<keyword evidence="1" id="KW-0418">Kinase</keyword>
<keyword evidence="1" id="KW-0808">Transferase</keyword>
<dbReference type="Proteomes" id="UP001215216">
    <property type="component" value="Chromosome"/>
</dbReference>
<reference evidence="1 2" key="1">
    <citation type="submission" date="2023-03" db="EMBL/GenBank/DDBJ databases">
        <title>Complete genome of Arcanobacterium canis strain DSM 25104 isolated in 2010 from a canine otitis externa in Germany.</title>
        <authorList>
            <person name="Borowiak M."/>
            <person name="Kreitlow A."/>
            <person name="Malorny B."/>
            <person name="Laemmler C."/>
            <person name="Prenger-Berninghoff E."/>
            <person name="Ploetz M."/>
            <person name="Abdulmawjood A."/>
        </authorList>
    </citation>
    <scope>NUCLEOTIDE SEQUENCE [LARGE SCALE GENOMIC DNA]</scope>
    <source>
        <strain evidence="1 2">DSM 25104</strain>
    </source>
</reference>
<dbReference type="InterPro" id="IPR027417">
    <property type="entry name" value="P-loop_NTPase"/>
</dbReference>
<dbReference type="RefSeq" id="WP_278012071.1">
    <property type="nucleotide sequence ID" value="NZ_CP121208.1"/>
</dbReference>
<evidence type="ECO:0000313" key="2">
    <source>
        <dbReference type="Proteomes" id="UP001215216"/>
    </source>
</evidence>
<dbReference type="PRINTS" id="PR01100">
    <property type="entry name" value="SHIKIMTKNASE"/>
</dbReference>
<keyword evidence="2" id="KW-1185">Reference proteome</keyword>
<organism evidence="1 2">
    <name type="scientific">Arcanobacterium canis</name>
    <dbReference type="NCBI Taxonomy" id="999183"/>
    <lineage>
        <taxon>Bacteria</taxon>
        <taxon>Bacillati</taxon>
        <taxon>Actinomycetota</taxon>
        <taxon>Actinomycetes</taxon>
        <taxon>Actinomycetales</taxon>
        <taxon>Actinomycetaceae</taxon>
        <taxon>Arcanobacterium</taxon>
    </lineage>
</organism>
<dbReference type="Gene3D" id="3.40.50.300">
    <property type="entry name" value="P-loop containing nucleotide triphosphate hydrolases"/>
    <property type="match status" value="1"/>
</dbReference>
<gene>
    <name evidence="1" type="ORF">P7079_04330</name>
</gene>
<dbReference type="GO" id="GO:0016301">
    <property type="term" value="F:kinase activity"/>
    <property type="evidence" value="ECO:0007669"/>
    <property type="project" value="UniProtKB-KW"/>
</dbReference>
<dbReference type="InterPro" id="IPR031322">
    <property type="entry name" value="Shikimate/glucono_kinase"/>
</dbReference>
<sequence>MTIVLLGAPGSGKTSIARELQNLGYTAADTDQIVAQRFGVEPADLYLLVPREQRVQVSESVLLELLDQVDADGKFVIAASSESLQHNSAAMATLGEMSAHGGRIVWLHADLSTLVRRNGMMGQHSAAIMMPRRHLRELMETMRLLAEPVVNEVIETSDRDIAEIAASLA</sequence>
<dbReference type="Pfam" id="PF01202">
    <property type="entry name" value="SKI"/>
    <property type="match status" value="1"/>
</dbReference>
<accession>A0ABY8FVU7</accession>
<protein>
    <submittedName>
        <fullName evidence="1">Shikimate kinase</fullName>
    </submittedName>
</protein>
<dbReference type="EMBL" id="CP121208">
    <property type="protein sequence ID" value="WFM82645.1"/>
    <property type="molecule type" value="Genomic_DNA"/>
</dbReference>
<proteinExistence type="predicted"/>
<dbReference type="SUPFAM" id="SSF52540">
    <property type="entry name" value="P-loop containing nucleoside triphosphate hydrolases"/>
    <property type="match status" value="1"/>
</dbReference>